<evidence type="ECO:0000256" key="5">
    <source>
        <dbReference type="ARBA" id="ARBA00022833"/>
    </source>
</evidence>
<dbReference type="PANTHER" id="PTHR24394:SF29">
    <property type="entry name" value="MYONEURIN"/>
    <property type="match status" value="1"/>
</dbReference>
<dbReference type="FunFam" id="3.30.160.60:FF:000016">
    <property type="entry name" value="zinc finger protein 37 homolog"/>
    <property type="match status" value="1"/>
</dbReference>
<evidence type="ECO:0000256" key="6">
    <source>
        <dbReference type="ARBA" id="ARBA00023242"/>
    </source>
</evidence>
<proteinExistence type="predicted"/>
<keyword evidence="5" id="KW-0862">Zinc</keyword>
<accession>A0A7R8W3E9</accession>
<dbReference type="SUPFAM" id="SSF57667">
    <property type="entry name" value="beta-beta-alpha zinc fingers"/>
    <property type="match status" value="1"/>
</dbReference>
<dbReference type="PROSITE" id="PS00028">
    <property type="entry name" value="ZINC_FINGER_C2H2_1"/>
    <property type="match status" value="2"/>
</dbReference>
<keyword evidence="4" id="KW-0863">Zinc-finger</keyword>
<organism evidence="8">
    <name type="scientific">Cyprideis torosa</name>
    <dbReference type="NCBI Taxonomy" id="163714"/>
    <lineage>
        <taxon>Eukaryota</taxon>
        <taxon>Metazoa</taxon>
        <taxon>Ecdysozoa</taxon>
        <taxon>Arthropoda</taxon>
        <taxon>Crustacea</taxon>
        <taxon>Oligostraca</taxon>
        <taxon>Ostracoda</taxon>
        <taxon>Podocopa</taxon>
        <taxon>Podocopida</taxon>
        <taxon>Cytherocopina</taxon>
        <taxon>Cytheroidea</taxon>
        <taxon>Cytherideidae</taxon>
        <taxon>Cyprideis</taxon>
    </lineage>
</organism>
<dbReference type="OrthoDB" id="6910977at2759"/>
<protein>
    <submittedName>
        <fullName evidence="8">Uncharacterized protein</fullName>
    </submittedName>
</protein>
<evidence type="ECO:0000256" key="3">
    <source>
        <dbReference type="ARBA" id="ARBA00022737"/>
    </source>
</evidence>
<evidence type="ECO:0000256" key="2">
    <source>
        <dbReference type="ARBA" id="ARBA00022723"/>
    </source>
</evidence>
<dbReference type="InterPro" id="IPR036236">
    <property type="entry name" value="Znf_C2H2_sf"/>
</dbReference>
<gene>
    <name evidence="8" type="ORF">CTOB1V02_LOCUS2074</name>
</gene>
<dbReference type="AlphaFoldDB" id="A0A7R8W3E9"/>
<feature type="region of interest" description="Disordered" evidence="7">
    <location>
        <begin position="1"/>
        <end position="37"/>
    </location>
</feature>
<dbReference type="GO" id="GO:0008270">
    <property type="term" value="F:zinc ion binding"/>
    <property type="evidence" value="ECO:0007669"/>
    <property type="project" value="UniProtKB-KW"/>
</dbReference>
<sequence length="227" mass="25291">MSKANPVKKTNKDHSTNESKEEAPPTSSAANGNSAFPPFFKPGANRLEQVVTDEDKGFCCDWCETKFMLRSSLTNHYPYCRKNPAAISSLEALLSTESTGPTRKGAGPKPYVCDACGKVFRWPSELTNHQKAKHEPSCTFTCEVCGSGFRSQKRLVMHRVEHNDQLLQLLPKRSRKRMRPDDQTAPTTNHKGRRRLAPPSVPGSAHFLYEGLSDAEIPFALVSSRKQ</sequence>
<comment type="subcellular location">
    <subcellularLocation>
        <location evidence="1">Nucleus</location>
    </subcellularLocation>
</comment>
<feature type="compositionally biased region" description="Basic and acidic residues" evidence="7">
    <location>
        <begin position="10"/>
        <end position="23"/>
    </location>
</feature>
<name>A0A7R8W3E9_9CRUS</name>
<evidence type="ECO:0000256" key="7">
    <source>
        <dbReference type="SAM" id="MobiDB-lite"/>
    </source>
</evidence>
<reference evidence="8" key="1">
    <citation type="submission" date="2020-11" db="EMBL/GenBank/DDBJ databases">
        <authorList>
            <person name="Tran Van P."/>
        </authorList>
    </citation>
    <scope>NUCLEOTIDE SEQUENCE</scope>
</reference>
<dbReference type="EMBL" id="OB660309">
    <property type="protein sequence ID" value="CAD7224104.1"/>
    <property type="molecule type" value="Genomic_DNA"/>
</dbReference>
<evidence type="ECO:0000313" key="8">
    <source>
        <dbReference type="EMBL" id="CAD7224104.1"/>
    </source>
</evidence>
<keyword evidence="2" id="KW-0479">Metal-binding</keyword>
<feature type="compositionally biased region" description="Polar residues" evidence="7">
    <location>
        <begin position="25"/>
        <end position="34"/>
    </location>
</feature>
<feature type="region of interest" description="Disordered" evidence="7">
    <location>
        <begin position="171"/>
        <end position="200"/>
    </location>
</feature>
<dbReference type="Gene3D" id="3.30.160.60">
    <property type="entry name" value="Classic Zinc Finger"/>
    <property type="match status" value="1"/>
</dbReference>
<keyword evidence="6" id="KW-0539">Nucleus</keyword>
<keyword evidence="3" id="KW-0677">Repeat</keyword>
<dbReference type="Pfam" id="PF00096">
    <property type="entry name" value="zf-C2H2"/>
    <property type="match status" value="1"/>
</dbReference>
<dbReference type="GO" id="GO:0005634">
    <property type="term" value="C:nucleus"/>
    <property type="evidence" value="ECO:0007669"/>
    <property type="project" value="UniProtKB-SubCell"/>
</dbReference>
<dbReference type="InterPro" id="IPR013087">
    <property type="entry name" value="Znf_C2H2_type"/>
</dbReference>
<dbReference type="PROSITE" id="PS50157">
    <property type="entry name" value="ZINC_FINGER_C2H2_2"/>
    <property type="match status" value="2"/>
</dbReference>
<dbReference type="GO" id="GO:0000981">
    <property type="term" value="F:DNA-binding transcription factor activity, RNA polymerase II-specific"/>
    <property type="evidence" value="ECO:0007669"/>
    <property type="project" value="TreeGrafter"/>
</dbReference>
<dbReference type="PANTHER" id="PTHR24394">
    <property type="entry name" value="ZINC FINGER PROTEIN"/>
    <property type="match status" value="1"/>
</dbReference>
<evidence type="ECO:0000256" key="1">
    <source>
        <dbReference type="ARBA" id="ARBA00004123"/>
    </source>
</evidence>
<dbReference type="SMART" id="SM00355">
    <property type="entry name" value="ZnF_C2H2"/>
    <property type="match status" value="3"/>
</dbReference>
<evidence type="ECO:0000256" key="4">
    <source>
        <dbReference type="ARBA" id="ARBA00022771"/>
    </source>
</evidence>